<organism evidence="1">
    <name type="scientific">marine sediment metagenome</name>
    <dbReference type="NCBI Taxonomy" id="412755"/>
    <lineage>
        <taxon>unclassified sequences</taxon>
        <taxon>metagenomes</taxon>
        <taxon>ecological metagenomes</taxon>
    </lineage>
</organism>
<dbReference type="EMBL" id="BARV01008783">
    <property type="protein sequence ID" value="GAI08168.1"/>
    <property type="molecule type" value="Genomic_DNA"/>
</dbReference>
<reference evidence="1" key="1">
    <citation type="journal article" date="2014" name="Front. Microbiol.">
        <title>High frequency of phylogenetically diverse reductive dehalogenase-homologous genes in deep subseafloor sedimentary metagenomes.</title>
        <authorList>
            <person name="Kawai M."/>
            <person name="Futagami T."/>
            <person name="Toyoda A."/>
            <person name="Takaki Y."/>
            <person name="Nishi S."/>
            <person name="Hori S."/>
            <person name="Arai W."/>
            <person name="Tsubouchi T."/>
            <person name="Morono Y."/>
            <person name="Uchiyama I."/>
            <person name="Ito T."/>
            <person name="Fujiyama A."/>
            <person name="Inagaki F."/>
            <person name="Takami H."/>
        </authorList>
    </citation>
    <scope>NUCLEOTIDE SEQUENCE</scope>
    <source>
        <strain evidence="1">Expedition CK06-06</strain>
    </source>
</reference>
<sequence>MRIGINVPNDLLKRMEPLKQMINVSQVCRDAIQACVDTYERARERARQDGMEEVAIGLQQELESYDLDWEALGHEDAKLWIQKASLKDFEHFAHNLKGRQEQGKDAQHMDGSIL</sequence>
<evidence type="ECO:0000313" key="1">
    <source>
        <dbReference type="EMBL" id="GAI08168.1"/>
    </source>
</evidence>
<dbReference type="AlphaFoldDB" id="X1KNA1"/>
<comment type="caution">
    <text evidence="1">The sequence shown here is derived from an EMBL/GenBank/DDBJ whole genome shotgun (WGS) entry which is preliminary data.</text>
</comment>
<proteinExistence type="predicted"/>
<feature type="non-terminal residue" evidence="1">
    <location>
        <position position="114"/>
    </location>
</feature>
<protein>
    <submittedName>
        <fullName evidence="1">Uncharacterized protein</fullName>
    </submittedName>
</protein>
<name>X1KNA1_9ZZZZ</name>
<accession>X1KNA1</accession>
<gene>
    <name evidence="1" type="ORF">S06H3_17553</name>
</gene>